<accession>A0A1W1X5Z5</accession>
<keyword evidence="6" id="KW-1185">Reference proteome</keyword>
<dbReference type="STRING" id="1121291.SAMN02745134_00786"/>
<comment type="similarity">
    <text evidence="1">Belongs to the glycosyl hydrolase 25 family.</text>
</comment>
<dbReference type="SMART" id="SM00641">
    <property type="entry name" value="Glyco_25"/>
    <property type="match status" value="1"/>
</dbReference>
<dbReference type="GO" id="GO:0016998">
    <property type="term" value="P:cell wall macromolecule catabolic process"/>
    <property type="evidence" value="ECO:0007669"/>
    <property type="project" value="InterPro"/>
</dbReference>
<dbReference type="InterPro" id="IPR036366">
    <property type="entry name" value="PGBDSf"/>
</dbReference>
<dbReference type="RefSeq" id="WP_084113947.1">
    <property type="nucleotide sequence ID" value="NZ_FWXH01000002.1"/>
</dbReference>
<evidence type="ECO:0000256" key="3">
    <source>
        <dbReference type="ARBA" id="ARBA00023295"/>
    </source>
</evidence>
<sequence length="267" mass="29904">MFRGIDIYSEDNVTDWNAVKASNIQAVYIKASDGISYINPKMDSQYHGAKSVGLLVGFYHFAERNSAIAEYQHFNSVISKYQQDLKPCLDYEVSIPDMNFVSQFMAQNPNLILYSSHNITDISRLPISKIWVAEPQTNPSNTKGYGGIQYSWTGRVNGISNNEVDMDLFNETILNNGINAPVTINNIQESVQVMVIKMGENSNRVRLLQSILNVLIGGVSIDGDFGKGTYDAVVKYQEIMHLSVDGEVGENTINTLLNDLKNNWFKL</sequence>
<dbReference type="Pfam" id="PF01183">
    <property type="entry name" value="Glyco_hydro_25"/>
    <property type="match status" value="1"/>
</dbReference>
<proteinExistence type="inferred from homology"/>
<evidence type="ECO:0000256" key="1">
    <source>
        <dbReference type="ARBA" id="ARBA00010646"/>
    </source>
</evidence>
<dbReference type="PANTHER" id="PTHR34135:SF2">
    <property type="entry name" value="LYSOZYME"/>
    <property type="match status" value="1"/>
</dbReference>
<keyword evidence="3" id="KW-0326">Glycosidase</keyword>
<dbReference type="GO" id="GO:0009253">
    <property type="term" value="P:peptidoglycan catabolic process"/>
    <property type="evidence" value="ECO:0007669"/>
    <property type="project" value="InterPro"/>
</dbReference>
<dbReference type="Gene3D" id="3.20.20.80">
    <property type="entry name" value="Glycosidases"/>
    <property type="match status" value="1"/>
</dbReference>
<dbReference type="Pfam" id="PF01471">
    <property type="entry name" value="PG_binding_1"/>
    <property type="match status" value="1"/>
</dbReference>
<dbReference type="Proteomes" id="UP000192468">
    <property type="component" value="Unassembled WGS sequence"/>
</dbReference>
<evidence type="ECO:0000313" key="6">
    <source>
        <dbReference type="Proteomes" id="UP000192468"/>
    </source>
</evidence>
<dbReference type="InterPro" id="IPR018077">
    <property type="entry name" value="Glyco_hydro_fam25_subgr"/>
</dbReference>
<dbReference type="OrthoDB" id="9800780at2"/>
<dbReference type="SUPFAM" id="SSF51445">
    <property type="entry name" value="(Trans)glycosidases"/>
    <property type="match status" value="1"/>
</dbReference>
<dbReference type="InterPro" id="IPR002053">
    <property type="entry name" value="Glyco_hydro_25"/>
</dbReference>
<dbReference type="GO" id="GO:0003796">
    <property type="term" value="F:lysozyme activity"/>
    <property type="evidence" value="ECO:0007669"/>
    <property type="project" value="InterPro"/>
</dbReference>
<evidence type="ECO:0000256" key="2">
    <source>
        <dbReference type="ARBA" id="ARBA00022801"/>
    </source>
</evidence>
<dbReference type="PANTHER" id="PTHR34135">
    <property type="entry name" value="LYSOZYME"/>
    <property type="match status" value="1"/>
</dbReference>
<gene>
    <name evidence="5" type="ORF">SAMN02745134_00786</name>
</gene>
<organism evidence="5 6">
    <name type="scientific">Clostridium acidisoli DSM 12555</name>
    <dbReference type="NCBI Taxonomy" id="1121291"/>
    <lineage>
        <taxon>Bacteria</taxon>
        <taxon>Bacillati</taxon>
        <taxon>Bacillota</taxon>
        <taxon>Clostridia</taxon>
        <taxon>Eubacteriales</taxon>
        <taxon>Clostridiaceae</taxon>
        <taxon>Clostridium</taxon>
    </lineage>
</organism>
<dbReference type="AlphaFoldDB" id="A0A1W1X5Z5"/>
<dbReference type="EMBL" id="FWXH01000002">
    <property type="protein sequence ID" value="SMC19277.1"/>
    <property type="molecule type" value="Genomic_DNA"/>
</dbReference>
<dbReference type="InterPro" id="IPR036365">
    <property type="entry name" value="PGBD-like_sf"/>
</dbReference>
<dbReference type="GO" id="GO:0016052">
    <property type="term" value="P:carbohydrate catabolic process"/>
    <property type="evidence" value="ECO:0007669"/>
    <property type="project" value="TreeGrafter"/>
</dbReference>
<dbReference type="SUPFAM" id="SSF47090">
    <property type="entry name" value="PGBD-like"/>
    <property type="match status" value="1"/>
</dbReference>
<evidence type="ECO:0000313" key="5">
    <source>
        <dbReference type="EMBL" id="SMC19277.1"/>
    </source>
</evidence>
<reference evidence="5 6" key="1">
    <citation type="submission" date="2017-04" db="EMBL/GenBank/DDBJ databases">
        <authorList>
            <person name="Afonso C.L."/>
            <person name="Miller P.J."/>
            <person name="Scott M.A."/>
            <person name="Spackman E."/>
            <person name="Goraichik I."/>
            <person name="Dimitrov K.M."/>
            <person name="Suarez D.L."/>
            <person name="Swayne D.E."/>
        </authorList>
    </citation>
    <scope>NUCLEOTIDE SEQUENCE [LARGE SCALE GENOMIC DNA]</scope>
    <source>
        <strain evidence="5 6">DSM 12555</strain>
    </source>
</reference>
<keyword evidence="2" id="KW-0378">Hydrolase</keyword>
<feature type="domain" description="Peptidoglycan binding-like" evidence="4">
    <location>
        <begin position="202"/>
        <end position="256"/>
    </location>
</feature>
<dbReference type="InterPro" id="IPR002477">
    <property type="entry name" value="Peptidoglycan-bd-like"/>
</dbReference>
<evidence type="ECO:0000259" key="4">
    <source>
        <dbReference type="Pfam" id="PF01471"/>
    </source>
</evidence>
<dbReference type="InterPro" id="IPR017853">
    <property type="entry name" value="GH"/>
</dbReference>
<name>A0A1W1X5Z5_9CLOT</name>
<protein>
    <submittedName>
        <fullName evidence="5">Putative peptidoglycan binding domain-containing protein</fullName>
    </submittedName>
</protein>
<dbReference type="PROSITE" id="PS51904">
    <property type="entry name" value="GLYCOSYL_HYDROL_F25_2"/>
    <property type="match status" value="1"/>
</dbReference>
<dbReference type="Gene3D" id="1.10.101.10">
    <property type="entry name" value="PGBD-like superfamily/PGBD"/>
    <property type="match status" value="1"/>
</dbReference>